<proteinExistence type="predicted"/>
<evidence type="ECO:0000313" key="1">
    <source>
        <dbReference type="EMBL" id="GAA5143267.1"/>
    </source>
</evidence>
<gene>
    <name evidence="1" type="ORF">GCM10023340_08280</name>
</gene>
<name>A0ABP9PB38_9ACTN</name>
<protein>
    <submittedName>
        <fullName evidence="1">Uncharacterized protein</fullName>
    </submittedName>
</protein>
<comment type="caution">
    <text evidence="1">The sequence shown here is derived from an EMBL/GenBank/DDBJ whole genome shotgun (WGS) entry which is preliminary data.</text>
</comment>
<organism evidence="1 2">
    <name type="scientific">Nocardioides marinquilinus</name>
    <dbReference type="NCBI Taxonomy" id="1210400"/>
    <lineage>
        <taxon>Bacteria</taxon>
        <taxon>Bacillati</taxon>
        <taxon>Actinomycetota</taxon>
        <taxon>Actinomycetes</taxon>
        <taxon>Propionibacteriales</taxon>
        <taxon>Nocardioidaceae</taxon>
        <taxon>Nocardioides</taxon>
    </lineage>
</organism>
<dbReference type="Proteomes" id="UP001500221">
    <property type="component" value="Unassembled WGS sequence"/>
</dbReference>
<accession>A0ABP9PB38</accession>
<dbReference type="RefSeq" id="WP_345454813.1">
    <property type="nucleotide sequence ID" value="NZ_BAABKG010000001.1"/>
</dbReference>
<evidence type="ECO:0000313" key="2">
    <source>
        <dbReference type="Proteomes" id="UP001500221"/>
    </source>
</evidence>
<sequence length="170" mass="18652">MSADTTTDPDAVDVVPAAITRADQAAWEAPPLRPTFVDYDGRAPQVMPCPDWCAQKDSTHRAGLLAEGGRLHRGHFLRVMTTIANGYYDDAFPEEGEGEADEGVRAAHLRVALVCGWRDSTPRIRIEKLEGKRDERGNSVPTVTQCATLYADEARELIAVLQHLLKVGLD</sequence>
<dbReference type="EMBL" id="BAABKG010000001">
    <property type="protein sequence ID" value="GAA5143267.1"/>
    <property type="molecule type" value="Genomic_DNA"/>
</dbReference>
<keyword evidence="2" id="KW-1185">Reference proteome</keyword>
<reference evidence="2" key="1">
    <citation type="journal article" date="2019" name="Int. J. Syst. Evol. Microbiol.">
        <title>The Global Catalogue of Microorganisms (GCM) 10K type strain sequencing project: providing services to taxonomists for standard genome sequencing and annotation.</title>
        <authorList>
            <consortium name="The Broad Institute Genomics Platform"/>
            <consortium name="The Broad Institute Genome Sequencing Center for Infectious Disease"/>
            <person name="Wu L."/>
            <person name="Ma J."/>
        </authorList>
    </citation>
    <scope>NUCLEOTIDE SEQUENCE [LARGE SCALE GENOMIC DNA]</scope>
    <source>
        <strain evidence="2">JCM 18459</strain>
    </source>
</reference>